<dbReference type="RefSeq" id="WP_245948455.1">
    <property type="nucleotide sequence ID" value="NZ_QQAY01000005.1"/>
</dbReference>
<dbReference type="EMBL" id="QQAY01000005">
    <property type="protein sequence ID" value="RDI42270.1"/>
    <property type="molecule type" value="Genomic_DNA"/>
</dbReference>
<accession>A0A370GG29</accession>
<sequence length="154" mass="17361">MATEVKIEKTASEYHRELAVKYFNSVWDLMEKKERTIEETDEMIHMAHASRHHWGIVGAPINLARGEWQVSRAYAVAGRAEPALYHAQRCLDICLEKGMGDFDLAFAYEALARGYKIAGNDVLKEENLQLAREASQNIAKKGDLEVLLADLATI</sequence>
<evidence type="ECO:0000313" key="1">
    <source>
        <dbReference type="EMBL" id="RDI42270.1"/>
    </source>
</evidence>
<evidence type="ECO:0000313" key="2">
    <source>
        <dbReference type="Proteomes" id="UP000255326"/>
    </source>
</evidence>
<protein>
    <recommendedName>
        <fullName evidence="3">Tetratricopeptide repeat protein</fullName>
    </recommendedName>
</protein>
<dbReference type="Proteomes" id="UP000255326">
    <property type="component" value="Unassembled WGS sequence"/>
</dbReference>
<comment type="caution">
    <text evidence="1">The sequence shown here is derived from an EMBL/GenBank/DDBJ whole genome shotgun (WGS) entry which is preliminary data.</text>
</comment>
<gene>
    <name evidence="1" type="ORF">DFR59_105110</name>
</gene>
<reference evidence="1 2" key="1">
    <citation type="submission" date="2018-07" db="EMBL/GenBank/DDBJ databases">
        <title>Genomic Encyclopedia of Type Strains, Phase IV (KMG-IV): sequencing the most valuable type-strain genomes for metagenomic binning, comparative biology and taxonomic classification.</title>
        <authorList>
            <person name="Goeker M."/>
        </authorList>
    </citation>
    <scope>NUCLEOTIDE SEQUENCE [LARGE SCALE GENOMIC DNA]</scope>
    <source>
        <strain evidence="1 2">DSM 25281</strain>
    </source>
</reference>
<name>A0A370GG29_9BACI</name>
<dbReference type="AlphaFoldDB" id="A0A370GG29"/>
<evidence type="ECO:0008006" key="3">
    <source>
        <dbReference type="Google" id="ProtNLM"/>
    </source>
</evidence>
<organism evidence="1 2">
    <name type="scientific">Falsibacillus pallidus</name>
    <dbReference type="NCBI Taxonomy" id="493781"/>
    <lineage>
        <taxon>Bacteria</taxon>
        <taxon>Bacillati</taxon>
        <taxon>Bacillota</taxon>
        <taxon>Bacilli</taxon>
        <taxon>Bacillales</taxon>
        <taxon>Bacillaceae</taxon>
        <taxon>Falsibacillus</taxon>
    </lineage>
</organism>
<keyword evidence="2" id="KW-1185">Reference proteome</keyword>
<proteinExistence type="predicted"/>